<dbReference type="GO" id="GO:0010008">
    <property type="term" value="C:endosome membrane"/>
    <property type="evidence" value="ECO:0007669"/>
    <property type="project" value="TreeGrafter"/>
</dbReference>
<dbReference type="OrthoDB" id="446723at2759"/>
<keyword evidence="3" id="KW-1185">Reference proteome</keyword>
<protein>
    <recommendedName>
        <fullName evidence="1">Peptidase S9 prolyl oligopeptidase catalytic domain-containing protein</fullName>
    </recommendedName>
</protein>
<dbReference type="InterPro" id="IPR001375">
    <property type="entry name" value="Peptidase_S9_cat"/>
</dbReference>
<proteinExistence type="predicted"/>
<reference evidence="2" key="1">
    <citation type="journal article" date="2021" name="Mol. Ecol. Resour.">
        <title>Apolygus lucorum genome provides insights into omnivorousness and mesophyll feeding.</title>
        <authorList>
            <person name="Liu Y."/>
            <person name="Liu H."/>
            <person name="Wang H."/>
            <person name="Huang T."/>
            <person name="Liu B."/>
            <person name="Yang B."/>
            <person name="Yin L."/>
            <person name="Li B."/>
            <person name="Zhang Y."/>
            <person name="Zhang S."/>
            <person name="Jiang F."/>
            <person name="Zhang X."/>
            <person name="Ren Y."/>
            <person name="Wang B."/>
            <person name="Wang S."/>
            <person name="Lu Y."/>
            <person name="Wu K."/>
            <person name="Fan W."/>
            <person name="Wang G."/>
        </authorList>
    </citation>
    <scope>NUCLEOTIDE SEQUENCE</scope>
    <source>
        <strain evidence="2">12Hb</strain>
    </source>
</reference>
<dbReference type="EMBL" id="WIXP02000013">
    <property type="protein sequence ID" value="KAF6201142.1"/>
    <property type="molecule type" value="Genomic_DNA"/>
</dbReference>
<sequence>MGKLCYLFCCPPVPSRIAGKLAFGPPPPSYQFQQIEGSDKMEIVFDDTADWMYSDRERKKLECVYAKTSRGNKIGCMFVRVTNYSKFVIVYSHGNAVDLGQMSSFYYGIACHMKCNVFSYDYSGYGVSTGRPSEKNIYADMMSAWEVLLKTFSVREEQVILYGQSIGTVPTIYLASQTKPKAVVLHSPFTSGLRLLIPSTKKTNCCDVFPNIDRVPSITSPVLVIHGTHDEIIDLSHAVQIYQSCIKPLEPLFVEGAGHNDVDLYQEYLDRMKKLISIELPAM</sequence>
<gene>
    <name evidence="2" type="ORF">GE061_005589</name>
</gene>
<dbReference type="GO" id="GO:0008236">
    <property type="term" value="F:serine-type peptidase activity"/>
    <property type="evidence" value="ECO:0007669"/>
    <property type="project" value="InterPro"/>
</dbReference>
<organism evidence="2 3">
    <name type="scientific">Apolygus lucorum</name>
    <name type="common">Small green plant bug</name>
    <name type="synonym">Lygocoris lucorum</name>
    <dbReference type="NCBI Taxonomy" id="248454"/>
    <lineage>
        <taxon>Eukaryota</taxon>
        <taxon>Metazoa</taxon>
        <taxon>Ecdysozoa</taxon>
        <taxon>Arthropoda</taxon>
        <taxon>Hexapoda</taxon>
        <taxon>Insecta</taxon>
        <taxon>Pterygota</taxon>
        <taxon>Neoptera</taxon>
        <taxon>Paraneoptera</taxon>
        <taxon>Hemiptera</taxon>
        <taxon>Heteroptera</taxon>
        <taxon>Panheteroptera</taxon>
        <taxon>Cimicomorpha</taxon>
        <taxon>Miridae</taxon>
        <taxon>Mirini</taxon>
        <taxon>Apolygus</taxon>
    </lineage>
</organism>
<dbReference type="GO" id="GO:0008474">
    <property type="term" value="F:palmitoyl-(protein) hydrolase activity"/>
    <property type="evidence" value="ECO:0007669"/>
    <property type="project" value="TreeGrafter"/>
</dbReference>
<dbReference type="GO" id="GO:0006508">
    <property type="term" value="P:proteolysis"/>
    <property type="evidence" value="ECO:0007669"/>
    <property type="project" value="InterPro"/>
</dbReference>
<dbReference type="InterPro" id="IPR029058">
    <property type="entry name" value="AB_hydrolase_fold"/>
</dbReference>
<dbReference type="PANTHER" id="PTHR12277:SF81">
    <property type="entry name" value="PROTEIN ABHD13"/>
    <property type="match status" value="1"/>
</dbReference>
<evidence type="ECO:0000313" key="2">
    <source>
        <dbReference type="EMBL" id="KAF6201142.1"/>
    </source>
</evidence>
<evidence type="ECO:0000313" key="3">
    <source>
        <dbReference type="Proteomes" id="UP000466442"/>
    </source>
</evidence>
<dbReference type="SUPFAM" id="SSF53474">
    <property type="entry name" value="alpha/beta-Hydrolases"/>
    <property type="match status" value="1"/>
</dbReference>
<dbReference type="Proteomes" id="UP000466442">
    <property type="component" value="Unassembled WGS sequence"/>
</dbReference>
<feature type="domain" description="Peptidase S9 prolyl oligopeptidase catalytic" evidence="1">
    <location>
        <begin position="135"/>
        <end position="247"/>
    </location>
</feature>
<accession>A0A6A4IQ18</accession>
<dbReference type="Gene3D" id="3.40.50.1820">
    <property type="entry name" value="alpha/beta hydrolase"/>
    <property type="match status" value="1"/>
</dbReference>
<evidence type="ECO:0000259" key="1">
    <source>
        <dbReference type="Pfam" id="PF00326"/>
    </source>
</evidence>
<dbReference type="AlphaFoldDB" id="A0A6A4IQ18"/>
<dbReference type="GO" id="GO:0005886">
    <property type="term" value="C:plasma membrane"/>
    <property type="evidence" value="ECO:0007669"/>
    <property type="project" value="TreeGrafter"/>
</dbReference>
<comment type="caution">
    <text evidence="2">The sequence shown here is derived from an EMBL/GenBank/DDBJ whole genome shotgun (WGS) entry which is preliminary data.</text>
</comment>
<dbReference type="PANTHER" id="PTHR12277">
    <property type="entry name" value="ALPHA/BETA HYDROLASE DOMAIN-CONTAINING PROTEIN"/>
    <property type="match status" value="1"/>
</dbReference>
<name>A0A6A4IQ18_APOLU</name>
<dbReference type="Pfam" id="PF00326">
    <property type="entry name" value="Peptidase_S9"/>
    <property type="match status" value="1"/>
</dbReference>